<comment type="caution">
    <text evidence="1">The sequence shown here is derived from an EMBL/GenBank/DDBJ whole genome shotgun (WGS) entry which is preliminary data.</text>
</comment>
<dbReference type="OrthoDB" id="637707at2"/>
<name>A0A4V3GLK6_9BACT</name>
<sequence length="261" mass="28089">MMRYLFLFCICLASCQKVITLPLKSVPPELDIQGDVTNLPGPYTVSLSQSVDFYADNVYPTVSGAVIKITDSTSGVTDSLTETAPGVYSTHLLQGVPGHTYGLYVLSGGNTYTASSTMPAPVPLDSVTFSTNKRGGKSVIQPIPNFQDPAGIHNYYQFVVYVNGVQLQSTFVFDDRLSDGRYIHRALGTDTSQILPGDQVLVNMYCIDANNYTYFDEVEQITDPGQQSQDASPANPQSNIIGGSLGYFSAHTVSGKTAVAP</sequence>
<dbReference type="AlphaFoldDB" id="A0A4V3GLK6"/>
<dbReference type="RefSeq" id="WP_133991020.1">
    <property type="nucleotide sequence ID" value="NZ_SODV01000001.1"/>
</dbReference>
<organism evidence="1 2">
    <name type="scientific">Dinghuibacter silviterrae</name>
    <dbReference type="NCBI Taxonomy" id="1539049"/>
    <lineage>
        <taxon>Bacteria</taxon>
        <taxon>Pseudomonadati</taxon>
        <taxon>Bacteroidota</taxon>
        <taxon>Chitinophagia</taxon>
        <taxon>Chitinophagales</taxon>
        <taxon>Chitinophagaceae</taxon>
        <taxon>Dinghuibacter</taxon>
    </lineage>
</organism>
<proteinExistence type="predicted"/>
<dbReference type="Pfam" id="PF14054">
    <property type="entry name" value="DUF4249"/>
    <property type="match status" value="1"/>
</dbReference>
<accession>A0A4V3GLK6</accession>
<protein>
    <submittedName>
        <fullName evidence="1">Uncharacterized protein DUF4249</fullName>
    </submittedName>
</protein>
<evidence type="ECO:0000313" key="1">
    <source>
        <dbReference type="EMBL" id="TDW99912.1"/>
    </source>
</evidence>
<reference evidence="1 2" key="1">
    <citation type="submission" date="2019-03" db="EMBL/GenBank/DDBJ databases">
        <title>Genomic Encyclopedia of Type Strains, Phase IV (KMG-IV): sequencing the most valuable type-strain genomes for metagenomic binning, comparative biology and taxonomic classification.</title>
        <authorList>
            <person name="Goeker M."/>
        </authorList>
    </citation>
    <scope>NUCLEOTIDE SEQUENCE [LARGE SCALE GENOMIC DNA]</scope>
    <source>
        <strain evidence="1 2">DSM 100059</strain>
    </source>
</reference>
<dbReference type="Proteomes" id="UP000294498">
    <property type="component" value="Unassembled WGS sequence"/>
</dbReference>
<dbReference type="InterPro" id="IPR025345">
    <property type="entry name" value="DUF4249"/>
</dbReference>
<evidence type="ECO:0000313" key="2">
    <source>
        <dbReference type="Proteomes" id="UP000294498"/>
    </source>
</evidence>
<gene>
    <name evidence="1" type="ORF">EDB95_0928</name>
</gene>
<keyword evidence="2" id="KW-1185">Reference proteome</keyword>
<dbReference type="EMBL" id="SODV01000001">
    <property type="protein sequence ID" value="TDW99912.1"/>
    <property type="molecule type" value="Genomic_DNA"/>
</dbReference>